<dbReference type="AlphaFoldDB" id="A0A2U3QHH2"/>
<evidence type="ECO:0000256" key="2">
    <source>
        <dbReference type="ARBA" id="ARBA00023004"/>
    </source>
</evidence>
<proteinExistence type="inferred from homology"/>
<organism evidence="9 10">
    <name type="scientific">Candidatus Sulfobium mesophilum</name>
    <dbReference type="NCBI Taxonomy" id="2016548"/>
    <lineage>
        <taxon>Bacteria</taxon>
        <taxon>Pseudomonadati</taxon>
        <taxon>Nitrospirota</taxon>
        <taxon>Nitrospiria</taxon>
        <taxon>Nitrospirales</taxon>
        <taxon>Nitrospiraceae</taxon>
        <taxon>Candidatus Sulfobium</taxon>
    </lineage>
</organism>
<comment type="catalytic activity">
    <reaction evidence="7 8">
        <text>heme b + 2 H(+) = protoporphyrin IX + Fe(2+)</text>
        <dbReference type="Rhea" id="RHEA:22584"/>
        <dbReference type="ChEBI" id="CHEBI:15378"/>
        <dbReference type="ChEBI" id="CHEBI:29033"/>
        <dbReference type="ChEBI" id="CHEBI:57306"/>
        <dbReference type="ChEBI" id="CHEBI:60344"/>
        <dbReference type="EC" id="4.98.1.1"/>
    </reaction>
</comment>
<dbReference type="SUPFAM" id="SSF53800">
    <property type="entry name" value="Chelatase"/>
    <property type="match status" value="1"/>
</dbReference>
<evidence type="ECO:0000256" key="4">
    <source>
        <dbReference type="ARBA" id="ARBA00023239"/>
    </source>
</evidence>
<keyword evidence="4 7" id="KW-0456">Lyase</keyword>
<evidence type="ECO:0000256" key="6">
    <source>
        <dbReference type="ARBA" id="ARBA00024536"/>
    </source>
</evidence>
<dbReference type="InterPro" id="IPR033659">
    <property type="entry name" value="Ferrochelatase_N"/>
</dbReference>
<evidence type="ECO:0000256" key="5">
    <source>
        <dbReference type="ARBA" id="ARBA00023244"/>
    </source>
</evidence>
<dbReference type="InterPro" id="IPR019772">
    <property type="entry name" value="Ferrochelatase_AS"/>
</dbReference>
<keyword evidence="2 7" id="KW-0408">Iron</keyword>
<name>A0A2U3QHH2_9BACT</name>
<dbReference type="NCBIfam" id="TIGR00109">
    <property type="entry name" value="hemH"/>
    <property type="match status" value="1"/>
</dbReference>
<comment type="similarity">
    <text evidence="1 7 8">Belongs to the ferrochelatase family.</text>
</comment>
<dbReference type="HAMAP" id="MF_00323">
    <property type="entry name" value="Ferrochelatase"/>
    <property type="match status" value="1"/>
</dbReference>
<dbReference type="GO" id="GO:0005737">
    <property type="term" value="C:cytoplasm"/>
    <property type="evidence" value="ECO:0007669"/>
    <property type="project" value="UniProtKB-SubCell"/>
</dbReference>
<dbReference type="Gene3D" id="3.40.50.1400">
    <property type="match status" value="2"/>
</dbReference>
<dbReference type="GO" id="GO:0006783">
    <property type="term" value="P:heme biosynthetic process"/>
    <property type="evidence" value="ECO:0007669"/>
    <property type="project" value="UniProtKB-UniRule"/>
</dbReference>
<dbReference type="EC" id="4.98.1.1" evidence="7 8"/>
<dbReference type="CDD" id="cd03411">
    <property type="entry name" value="Ferrochelatase_N"/>
    <property type="match status" value="1"/>
</dbReference>
<evidence type="ECO:0000313" key="10">
    <source>
        <dbReference type="Proteomes" id="UP000245125"/>
    </source>
</evidence>
<evidence type="ECO:0000256" key="1">
    <source>
        <dbReference type="ARBA" id="ARBA00007718"/>
    </source>
</evidence>
<reference evidence="10" key="1">
    <citation type="submission" date="2018-03" db="EMBL/GenBank/DDBJ databases">
        <authorList>
            <person name="Zecchin S."/>
        </authorList>
    </citation>
    <scope>NUCLEOTIDE SEQUENCE [LARGE SCALE GENOMIC DNA]</scope>
</reference>
<dbReference type="EMBL" id="OUUY01000080">
    <property type="protein sequence ID" value="SPQ00820.1"/>
    <property type="molecule type" value="Genomic_DNA"/>
</dbReference>
<comment type="pathway">
    <text evidence="7 8">Porphyrin-containing compound metabolism; protoheme biosynthesis; protoheme from protoporphyrin-IX: step 1/1.</text>
</comment>
<dbReference type="PROSITE" id="PS00534">
    <property type="entry name" value="FERROCHELATASE"/>
    <property type="match status" value="1"/>
</dbReference>
<keyword evidence="3 7" id="KW-0350">Heme biosynthesis</keyword>
<keyword evidence="7 8" id="KW-0963">Cytoplasm</keyword>
<dbReference type="Proteomes" id="UP000245125">
    <property type="component" value="Unassembled WGS sequence"/>
</dbReference>
<dbReference type="Pfam" id="PF00762">
    <property type="entry name" value="Ferrochelatase"/>
    <property type="match status" value="1"/>
</dbReference>
<dbReference type="UniPathway" id="UPA00252">
    <property type="reaction ID" value="UER00325"/>
</dbReference>
<dbReference type="PANTHER" id="PTHR11108:SF1">
    <property type="entry name" value="FERROCHELATASE, MITOCHONDRIAL"/>
    <property type="match status" value="1"/>
</dbReference>
<evidence type="ECO:0000313" key="9">
    <source>
        <dbReference type="EMBL" id="SPQ00820.1"/>
    </source>
</evidence>
<gene>
    <name evidence="7 9" type="primary">hemH</name>
    <name evidence="9" type="ORF">NBG4_340011</name>
</gene>
<feature type="binding site" evidence="7">
    <location>
        <position position="288"/>
    </location>
    <ligand>
        <name>Fe(2+)</name>
        <dbReference type="ChEBI" id="CHEBI:29033"/>
    </ligand>
</feature>
<evidence type="ECO:0000256" key="3">
    <source>
        <dbReference type="ARBA" id="ARBA00023133"/>
    </source>
</evidence>
<comment type="catalytic activity">
    <reaction evidence="6">
        <text>Fe-coproporphyrin III + 2 H(+) = coproporphyrin III + Fe(2+)</text>
        <dbReference type="Rhea" id="RHEA:49572"/>
        <dbReference type="ChEBI" id="CHEBI:15378"/>
        <dbReference type="ChEBI" id="CHEBI:29033"/>
        <dbReference type="ChEBI" id="CHEBI:68438"/>
        <dbReference type="ChEBI" id="CHEBI:131725"/>
        <dbReference type="EC" id="4.99.1.9"/>
    </reaction>
    <physiologicalReaction direction="right-to-left" evidence="6">
        <dbReference type="Rhea" id="RHEA:49574"/>
    </physiologicalReaction>
</comment>
<comment type="subcellular location">
    <subcellularLocation>
        <location evidence="7 8">Cytoplasm</location>
    </subcellularLocation>
</comment>
<keyword evidence="10" id="KW-1185">Reference proteome</keyword>
<dbReference type="GO" id="GO:0046872">
    <property type="term" value="F:metal ion binding"/>
    <property type="evidence" value="ECO:0007669"/>
    <property type="project" value="UniProtKB-KW"/>
</dbReference>
<dbReference type="CDD" id="cd00419">
    <property type="entry name" value="Ferrochelatase_C"/>
    <property type="match status" value="1"/>
</dbReference>
<dbReference type="FunFam" id="3.40.50.1400:FF:000006">
    <property type="entry name" value="Ferrochelatase"/>
    <property type="match status" value="1"/>
</dbReference>
<dbReference type="InterPro" id="IPR033644">
    <property type="entry name" value="Ferrochelatase_C"/>
</dbReference>
<protein>
    <recommendedName>
        <fullName evidence="7 8">Ferrochelatase</fullName>
        <ecNumber evidence="7 8">4.98.1.1</ecNumber>
    </recommendedName>
    <alternativeName>
        <fullName evidence="7">Heme synthase</fullName>
    </alternativeName>
    <alternativeName>
        <fullName evidence="7">Protoheme ferro-lyase</fullName>
    </alternativeName>
</protein>
<dbReference type="OrthoDB" id="9809741at2"/>
<dbReference type="InterPro" id="IPR001015">
    <property type="entry name" value="Ferrochelatase"/>
</dbReference>
<keyword evidence="7" id="KW-0479">Metal-binding</keyword>
<dbReference type="PANTHER" id="PTHR11108">
    <property type="entry name" value="FERROCHELATASE"/>
    <property type="match status" value="1"/>
</dbReference>
<evidence type="ECO:0000256" key="8">
    <source>
        <dbReference type="RuleBase" id="RU000607"/>
    </source>
</evidence>
<feature type="binding site" evidence="7">
    <location>
        <position position="210"/>
    </location>
    <ligand>
        <name>Fe(2+)</name>
        <dbReference type="ChEBI" id="CHEBI:29033"/>
    </ligand>
</feature>
<evidence type="ECO:0000256" key="7">
    <source>
        <dbReference type="HAMAP-Rule" id="MF_00323"/>
    </source>
</evidence>
<keyword evidence="5 7" id="KW-0627">Porphyrin biosynthesis</keyword>
<sequence length="339" mass="38393">MTKDVARVGILLLNLGGPDSLEAVRPFLFNLFSDREIIRLGPSFLQKPLAYLISTLRHKKTESYYKLIEGKSPILEITQRQAKALEKVLNDSLLTIHNSRSFKVFIGMRYWHPLIEEVVPEIHHQGIKRVLALGLYPHYSVATTGSSFSKMKDVVSRFPIDVFTISSWYDNPLYIDSLVESIKKGLDNFGTSASNLHPLSNDVHILFSAHSLPKKFIEEGDPYLEHIRGTINEITKRIKITWDLSFQSKSGPVEWLEPSTDEMIKELAGRGVKNLLVVPISFVSDHIETLYEIDILYKRMAESLGMRLRRTESLNASPLFISALSGIVKKGVEEAGWAE</sequence>
<dbReference type="GO" id="GO:0004325">
    <property type="term" value="F:ferrochelatase activity"/>
    <property type="evidence" value="ECO:0007669"/>
    <property type="project" value="UniProtKB-UniRule"/>
</dbReference>
<comment type="function">
    <text evidence="7 8">Catalyzes the ferrous insertion into protoporphyrin IX.</text>
</comment>
<accession>A0A2U3QHH2</accession>